<keyword evidence="1" id="KW-0479">Metal-binding</keyword>
<evidence type="ECO:0000256" key="4">
    <source>
        <dbReference type="ARBA" id="ARBA00023295"/>
    </source>
</evidence>
<keyword evidence="4 7" id="KW-0326">Glycosidase</keyword>
<keyword evidence="3" id="KW-0862">Zinc</keyword>
<feature type="chain" id="PRO_5047156392" evidence="5">
    <location>
        <begin position="24"/>
        <end position="727"/>
    </location>
</feature>
<dbReference type="EMBL" id="CP136600">
    <property type="protein sequence ID" value="WOH36153.1"/>
    <property type="molecule type" value="Genomic_DNA"/>
</dbReference>
<proteinExistence type="predicted"/>
<dbReference type="GO" id="GO:0004565">
    <property type="term" value="F:beta-galactosidase activity"/>
    <property type="evidence" value="ECO:0007669"/>
    <property type="project" value="UniProtKB-EC"/>
</dbReference>
<dbReference type="Pfam" id="PF02449">
    <property type="entry name" value="Glyco_hydro_42"/>
    <property type="match status" value="1"/>
</dbReference>
<dbReference type="RefSeq" id="WP_348394967.1">
    <property type="nucleotide sequence ID" value="NZ_CP136600.1"/>
</dbReference>
<evidence type="ECO:0000313" key="8">
    <source>
        <dbReference type="Proteomes" id="UP001301442"/>
    </source>
</evidence>
<evidence type="ECO:0000256" key="5">
    <source>
        <dbReference type="SAM" id="SignalP"/>
    </source>
</evidence>
<evidence type="ECO:0000259" key="6">
    <source>
        <dbReference type="Pfam" id="PF02449"/>
    </source>
</evidence>
<organism evidence="7 8">
    <name type="scientific">Thalassotalea fonticola</name>
    <dbReference type="NCBI Taxonomy" id="3065649"/>
    <lineage>
        <taxon>Bacteria</taxon>
        <taxon>Pseudomonadati</taxon>
        <taxon>Pseudomonadota</taxon>
        <taxon>Gammaproteobacteria</taxon>
        <taxon>Alteromonadales</taxon>
        <taxon>Colwelliaceae</taxon>
        <taxon>Thalassotalea</taxon>
    </lineage>
</organism>
<dbReference type="Proteomes" id="UP001301442">
    <property type="component" value="Chromosome"/>
</dbReference>
<keyword evidence="8" id="KW-1185">Reference proteome</keyword>
<dbReference type="InterPro" id="IPR013529">
    <property type="entry name" value="Glyco_hydro_42_N"/>
</dbReference>
<evidence type="ECO:0000313" key="7">
    <source>
        <dbReference type="EMBL" id="WOH36153.1"/>
    </source>
</evidence>
<dbReference type="PANTHER" id="PTHR36447">
    <property type="entry name" value="BETA-GALACTOSIDASE GANA"/>
    <property type="match status" value="1"/>
</dbReference>
<feature type="signal peptide" evidence="5">
    <location>
        <begin position="1"/>
        <end position="23"/>
    </location>
</feature>
<reference evidence="7 8" key="1">
    <citation type="submission" date="2023-09" db="EMBL/GenBank/DDBJ databases">
        <authorList>
            <person name="Qi X."/>
        </authorList>
    </citation>
    <scope>NUCLEOTIDE SEQUENCE [LARGE SCALE GENOMIC DNA]</scope>
    <source>
        <strain evidence="7 8">S1-1</strain>
    </source>
</reference>
<evidence type="ECO:0000256" key="1">
    <source>
        <dbReference type="ARBA" id="ARBA00022723"/>
    </source>
</evidence>
<accession>A0ABZ0GK66</accession>
<keyword evidence="5" id="KW-0732">Signal</keyword>
<protein>
    <submittedName>
        <fullName evidence="7">Beta-galactosidase</fullName>
        <ecNumber evidence="7">3.2.1.23</ecNumber>
    </submittedName>
</protein>
<dbReference type="PROSITE" id="PS51257">
    <property type="entry name" value="PROKAR_LIPOPROTEIN"/>
    <property type="match status" value="1"/>
</dbReference>
<dbReference type="SUPFAM" id="SSF51445">
    <property type="entry name" value="(Trans)glycosidases"/>
    <property type="match status" value="1"/>
</dbReference>
<keyword evidence="2 7" id="KW-0378">Hydrolase</keyword>
<gene>
    <name evidence="7" type="ORF">RI844_12315</name>
</gene>
<dbReference type="InterPro" id="IPR003476">
    <property type="entry name" value="Glyco_hydro_42"/>
</dbReference>
<sequence>MSKTLLKALLVSAGCGLLLSACADKQQTAVDDKAVITEVKAVKPVVINDITWDDFQPYGCKVERLKANQIKIKIAAQPCTLMLMSDKLSQLSKDKWLSFMRKGDGKKALGTSMLFWSKNNQGQRPDLTIADGIFPDLPSRRAIPLTLLAEGRGTPKTPGSLIGFAFGSGVHLDEWARFAVSVTNFYGGEQTVILDEFMFTDIEPDYPVGDKVMVDEIGQWTVVDFKDKLSDADAMIQYLKSEASKAVPERETDTLSHFGGIKAKKYDATGYFRTQFDDERWFLVDPQGYAFYSIGIDIVGAGVAGNIDGIKGLHEWLPSEDDPTYSKAWIQADYISDIRSETGLSSANLFDFGTANLIKAFGENWHQKWSDITARRLIEWNVNTIGNWSDMDFARSSKTPYVMPMEKFPVTSKRIFRDFPDVFSEEYANKSKAFAQQLATYKDDPYLIGYFMNNEPGWAYIPTINLAEELLSKGDGFVSKRKLIEFLTKQYEGDIQAFNQAWNTKFAQFSDLNKPIRRAAELSETAGNDLQTFSTTLLEEYIRVPVAATKKVDPNHLNMGMRWASSALKQKWRFAGSQYLDVFSMNNYTDDPTMRLDIAADMSGGKPILIGEFHHGSMEGGHPTYGARWTKTEAERAIAYQYYAEKAAAHPNSIGIHYFAYNDDPVLGRFDGENFHHGFVTTAHKPYTNFIEGYKAANQGIYDVLLKKREPVEKYPEGMVKFIPMSF</sequence>
<evidence type="ECO:0000256" key="2">
    <source>
        <dbReference type="ARBA" id="ARBA00022801"/>
    </source>
</evidence>
<name>A0ABZ0GK66_9GAMM</name>
<dbReference type="PANTHER" id="PTHR36447:SF2">
    <property type="entry name" value="BETA-GALACTOSIDASE YESZ"/>
    <property type="match status" value="1"/>
</dbReference>
<dbReference type="Gene3D" id="3.20.20.80">
    <property type="entry name" value="Glycosidases"/>
    <property type="match status" value="1"/>
</dbReference>
<dbReference type="EC" id="3.2.1.23" evidence="7"/>
<dbReference type="InterPro" id="IPR017853">
    <property type="entry name" value="GH"/>
</dbReference>
<evidence type="ECO:0000256" key="3">
    <source>
        <dbReference type="ARBA" id="ARBA00022833"/>
    </source>
</evidence>
<feature type="domain" description="Glycoside hydrolase family 42 N-terminal" evidence="6">
    <location>
        <begin position="398"/>
        <end position="688"/>
    </location>
</feature>